<sequence length="63" mass="7236">MTTNDESQQAIAKILDQMDENLSELSWFDCDLKDDKFVKHMAEMKASLKAAKKPFVDKDLVTE</sequence>
<dbReference type="EMBL" id="BCMJ01000002">
    <property type="protein sequence ID" value="GAT18448.1"/>
    <property type="molecule type" value="Genomic_DNA"/>
</dbReference>
<name>A0A1Z5H581_9LACO</name>
<accession>A0A1Z5H581</accession>
<dbReference type="Proteomes" id="UP000223370">
    <property type="component" value="Unassembled WGS sequence"/>
</dbReference>
<evidence type="ECO:0000313" key="1">
    <source>
        <dbReference type="EMBL" id="GAT18448.1"/>
    </source>
</evidence>
<reference evidence="1 2" key="1">
    <citation type="submission" date="2015-11" db="EMBL/GenBank/DDBJ databases">
        <title>Draft genome sequences of new species of the genus Lactobacillus isolated from orchardgrass silage.</title>
        <authorList>
            <person name="Tohno M."/>
            <person name="Tanizawa Y."/>
            <person name="Arita M."/>
        </authorList>
    </citation>
    <scope>NUCLEOTIDE SEQUENCE [LARGE SCALE GENOMIC DNA]</scope>
    <source>
        <strain evidence="1 2">IWT5</strain>
    </source>
</reference>
<keyword evidence="2" id="KW-1185">Reference proteome</keyword>
<proteinExistence type="predicted"/>
<evidence type="ECO:0000313" key="2">
    <source>
        <dbReference type="Proteomes" id="UP000223370"/>
    </source>
</evidence>
<dbReference type="OrthoDB" id="2300397at2"/>
<gene>
    <name evidence="1" type="ORF">IWT5_00722</name>
</gene>
<comment type="caution">
    <text evidence="1">The sequence shown here is derived from an EMBL/GenBank/DDBJ whole genome shotgun (WGS) entry which is preliminary data.</text>
</comment>
<dbReference type="AlphaFoldDB" id="A0A1Z5H581"/>
<protein>
    <submittedName>
        <fullName evidence="1">Uncharacterized protein</fullName>
    </submittedName>
</protein>
<organism evidence="1 2">
    <name type="scientific">Secundilactobacillus silagincola</name>
    <dbReference type="NCBI Taxonomy" id="1714681"/>
    <lineage>
        <taxon>Bacteria</taxon>
        <taxon>Bacillati</taxon>
        <taxon>Bacillota</taxon>
        <taxon>Bacilli</taxon>
        <taxon>Lactobacillales</taxon>
        <taxon>Lactobacillaceae</taxon>
        <taxon>Secundilactobacillus</taxon>
    </lineage>
</organism>
<dbReference type="RefSeq" id="WP_098823952.1">
    <property type="nucleotide sequence ID" value="NZ_BCMJ01000002.1"/>
</dbReference>